<evidence type="ECO:0008006" key="4">
    <source>
        <dbReference type="Google" id="ProtNLM"/>
    </source>
</evidence>
<organism evidence="2 3">
    <name type="scientific">Serinicoccus chungangensis</name>
    <dbReference type="NCBI Taxonomy" id="767452"/>
    <lineage>
        <taxon>Bacteria</taxon>
        <taxon>Bacillati</taxon>
        <taxon>Actinomycetota</taxon>
        <taxon>Actinomycetes</taxon>
        <taxon>Micrococcales</taxon>
        <taxon>Ornithinimicrobiaceae</taxon>
        <taxon>Serinicoccus</taxon>
    </lineage>
</organism>
<keyword evidence="1" id="KW-0472">Membrane</keyword>
<name>A0A0W8IHB6_9MICO</name>
<evidence type="ECO:0000313" key="2">
    <source>
        <dbReference type="EMBL" id="KUG59335.1"/>
    </source>
</evidence>
<feature type="transmembrane region" description="Helical" evidence="1">
    <location>
        <begin position="163"/>
        <end position="184"/>
    </location>
</feature>
<keyword evidence="1" id="KW-0812">Transmembrane</keyword>
<proteinExistence type="predicted"/>
<dbReference type="EMBL" id="LQBL01000002">
    <property type="protein sequence ID" value="KUG59335.1"/>
    <property type="molecule type" value="Genomic_DNA"/>
</dbReference>
<keyword evidence="3" id="KW-1185">Reference proteome</keyword>
<dbReference type="PANTHER" id="PTHR34821:SF2">
    <property type="entry name" value="INNER MEMBRANE PROTEIN YDCZ"/>
    <property type="match status" value="1"/>
</dbReference>
<feature type="transmembrane region" description="Helical" evidence="1">
    <location>
        <begin position="196"/>
        <end position="213"/>
    </location>
</feature>
<feature type="transmembrane region" description="Helical" evidence="1">
    <location>
        <begin position="60"/>
        <end position="81"/>
    </location>
</feature>
<sequence>MTAFLVAVIGGQSVSALLVDRAGLGPGPAQPWRAGRVGAAALAVVGVAVAATARPEEGGAATGAGVGFAVALVLVCAAGALTSVQQALNGVVTTVSRAPVATAWVNFLTGTLTLVLVGLVASLAGGVRPSAVQAGLPWWAWTGGVMGIVFIALAAYAVQHLPVLVFALVTITTQLVVGVLLDALDPVGRAALGPQLLLGVALALTASVWAALARPARGRRASSPPVVAHR</sequence>
<gene>
    <name evidence="2" type="ORF">AVL62_06560</name>
</gene>
<accession>A0A0W8IHB6</accession>
<dbReference type="GO" id="GO:0005886">
    <property type="term" value="C:plasma membrane"/>
    <property type="evidence" value="ECO:0007669"/>
    <property type="project" value="TreeGrafter"/>
</dbReference>
<dbReference type="Proteomes" id="UP000054837">
    <property type="component" value="Unassembled WGS sequence"/>
</dbReference>
<dbReference type="STRING" id="767452.AVL62_06560"/>
<dbReference type="PANTHER" id="PTHR34821">
    <property type="entry name" value="INNER MEMBRANE PROTEIN YDCZ"/>
    <property type="match status" value="1"/>
</dbReference>
<reference evidence="2 3" key="1">
    <citation type="submission" date="2015-12" db="EMBL/GenBank/DDBJ databases">
        <title>Serinicoccus chungangenesis strain CD08_5 genome sequencing and assembly.</title>
        <authorList>
            <person name="Chander A.M."/>
            <person name="Kaur G."/>
            <person name="Nair G.R."/>
            <person name="Dhawan D.K."/>
            <person name="Kochhar R.K."/>
            <person name="Mayilraj S."/>
            <person name="Bhadada S.K."/>
        </authorList>
    </citation>
    <scope>NUCLEOTIDE SEQUENCE [LARGE SCALE GENOMIC DNA]</scope>
    <source>
        <strain evidence="2 3">CD08_5</strain>
    </source>
</reference>
<dbReference type="AlphaFoldDB" id="A0A0W8IHB6"/>
<dbReference type="InterPro" id="IPR006750">
    <property type="entry name" value="YdcZ"/>
</dbReference>
<dbReference type="Pfam" id="PF04657">
    <property type="entry name" value="DMT_YdcZ"/>
    <property type="match status" value="1"/>
</dbReference>
<evidence type="ECO:0000256" key="1">
    <source>
        <dbReference type="SAM" id="Phobius"/>
    </source>
</evidence>
<feature type="transmembrane region" description="Helical" evidence="1">
    <location>
        <begin position="101"/>
        <end position="124"/>
    </location>
</feature>
<keyword evidence="1" id="KW-1133">Transmembrane helix</keyword>
<protein>
    <recommendedName>
        <fullName evidence="4">EamA-like transporter family protein</fullName>
    </recommendedName>
</protein>
<comment type="caution">
    <text evidence="2">The sequence shown here is derived from an EMBL/GenBank/DDBJ whole genome shotgun (WGS) entry which is preliminary data.</text>
</comment>
<evidence type="ECO:0000313" key="3">
    <source>
        <dbReference type="Proteomes" id="UP000054837"/>
    </source>
</evidence>
<feature type="transmembrane region" description="Helical" evidence="1">
    <location>
        <begin position="136"/>
        <end position="157"/>
    </location>
</feature>